<feature type="transmembrane region" description="Helical" evidence="1">
    <location>
        <begin position="12"/>
        <end position="34"/>
    </location>
</feature>
<sequence>MFESHGFGTTKQMINFVIYGSIFWIMTMVLANFVNYERTKFRPGVGSYCIREFKTCIQNFEYNSCLNPLYNCASLSHDDYGSFHFPEKMAELNFPASDEKEIFTDEENELNRNLCFQTAGLSRNLCENLCFESQFSFIEDEKFIEAMNKPPEEYHWQVDEKSATYNHSKNFECMEICKYAAGIQERDDCPQEKRCPNGCPCKGYKCTKNHPRDDIVYIEKYHKGNRIDFPADKGFYKMMPSNIRFEKIESPAFILGLEKCSKREQTKV</sequence>
<protein>
    <submittedName>
        <fullName evidence="2">Oidioi.mRNA.OKI2018_I69.PAR.g8717.t1.cds</fullName>
    </submittedName>
</protein>
<name>A0ABN7RHA5_OIKDI</name>
<accession>A0ABN7RHA5</accession>
<keyword evidence="1" id="KW-0812">Transmembrane</keyword>
<dbReference type="Proteomes" id="UP001158576">
    <property type="component" value="Chromosome PAR"/>
</dbReference>
<organism evidence="2 3">
    <name type="scientific">Oikopleura dioica</name>
    <name type="common">Tunicate</name>
    <dbReference type="NCBI Taxonomy" id="34765"/>
    <lineage>
        <taxon>Eukaryota</taxon>
        <taxon>Metazoa</taxon>
        <taxon>Chordata</taxon>
        <taxon>Tunicata</taxon>
        <taxon>Appendicularia</taxon>
        <taxon>Copelata</taxon>
        <taxon>Oikopleuridae</taxon>
        <taxon>Oikopleura</taxon>
    </lineage>
</organism>
<evidence type="ECO:0000313" key="3">
    <source>
        <dbReference type="Proteomes" id="UP001158576"/>
    </source>
</evidence>
<gene>
    <name evidence="2" type="ORF">OKIOD_LOCUS275</name>
</gene>
<proteinExistence type="predicted"/>
<reference evidence="2 3" key="1">
    <citation type="submission" date="2021-04" db="EMBL/GenBank/DDBJ databases">
        <authorList>
            <person name="Bliznina A."/>
        </authorList>
    </citation>
    <scope>NUCLEOTIDE SEQUENCE [LARGE SCALE GENOMIC DNA]</scope>
</reference>
<keyword evidence="3" id="KW-1185">Reference proteome</keyword>
<dbReference type="EMBL" id="OU015568">
    <property type="protein sequence ID" value="CAG5077446.1"/>
    <property type="molecule type" value="Genomic_DNA"/>
</dbReference>
<evidence type="ECO:0000256" key="1">
    <source>
        <dbReference type="SAM" id="Phobius"/>
    </source>
</evidence>
<keyword evidence="1" id="KW-0472">Membrane</keyword>
<evidence type="ECO:0000313" key="2">
    <source>
        <dbReference type="EMBL" id="CAG5077446.1"/>
    </source>
</evidence>
<keyword evidence="1" id="KW-1133">Transmembrane helix</keyword>